<feature type="non-terminal residue" evidence="6">
    <location>
        <position position="1"/>
    </location>
</feature>
<dbReference type="GO" id="GO:0012505">
    <property type="term" value="C:endomembrane system"/>
    <property type="evidence" value="ECO:0007669"/>
    <property type="project" value="TreeGrafter"/>
</dbReference>
<keyword evidence="4" id="KW-0325">Glycoprotein</keyword>
<dbReference type="InterPro" id="IPR011042">
    <property type="entry name" value="6-blade_b-propeller_TolB-like"/>
</dbReference>
<comment type="similarity">
    <text evidence="2">Belongs to the strictosidine synthase family.</text>
</comment>
<comment type="caution">
    <text evidence="6">The sequence shown here is derived from an EMBL/GenBank/DDBJ whole genome shotgun (WGS) entry which is preliminary data.</text>
</comment>
<dbReference type="GO" id="GO:0016787">
    <property type="term" value="F:hydrolase activity"/>
    <property type="evidence" value="ECO:0007669"/>
    <property type="project" value="TreeGrafter"/>
</dbReference>
<evidence type="ECO:0000256" key="2">
    <source>
        <dbReference type="ARBA" id="ARBA00009191"/>
    </source>
</evidence>
<name>A0A699JX73_TANCI</name>
<dbReference type="EMBL" id="BKCJ010459245">
    <property type="protein sequence ID" value="GFA63518.1"/>
    <property type="molecule type" value="Genomic_DNA"/>
</dbReference>
<comment type="subcellular location">
    <subcellularLocation>
        <location evidence="1">Vacuole</location>
    </subcellularLocation>
</comment>
<evidence type="ECO:0000256" key="1">
    <source>
        <dbReference type="ARBA" id="ARBA00004116"/>
    </source>
</evidence>
<evidence type="ECO:0000256" key="3">
    <source>
        <dbReference type="ARBA" id="ARBA00022554"/>
    </source>
</evidence>
<dbReference type="Gene3D" id="2.120.10.30">
    <property type="entry name" value="TolB, C-terminal domain"/>
    <property type="match status" value="2"/>
</dbReference>
<protein>
    <submittedName>
        <fullName evidence="6">Protein strictosidine synthase-like 11-like</fullName>
    </submittedName>
</protein>
<accession>A0A699JX73</accession>
<dbReference type="PANTHER" id="PTHR10426">
    <property type="entry name" value="STRICTOSIDINE SYNTHASE-RELATED"/>
    <property type="match status" value="1"/>
</dbReference>
<dbReference type="SUPFAM" id="SSF63829">
    <property type="entry name" value="Calcium-dependent phosphotriesterase"/>
    <property type="match status" value="1"/>
</dbReference>
<gene>
    <name evidence="6" type="ORF">Tci_635490</name>
</gene>
<sequence>SVLSSEYNTFNQLSLPPTVKGLESAAFDRGGEGPYVIVADGRILKWKGPSIGFVDFAYTSRNRTKNLCDGFNGGLATQLPGGYKYLSGIDVESYTRNVYLTDASLTFDIRNMAQPGFKLDSTGRLLKYDPRTQRVTTLLSGLSIVGGPAVSSDRKYVLVPEYGKNRIQRRW</sequence>
<keyword evidence="3" id="KW-0926">Vacuole</keyword>
<reference evidence="6" key="1">
    <citation type="journal article" date="2019" name="Sci. Rep.">
        <title>Draft genome of Tanacetum cinerariifolium, the natural source of mosquito coil.</title>
        <authorList>
            <person name="Yamashiro T."/>
            <person name="Shiraishi A."/>
            <person name="Satake H."/>
            <person name="Nakayama K."/>
        </authorList>
    </citation>
    <scope>NUCLEOTIDE SEQUENCE</scope>
</reference>
<organism evidence="6">
    <name type="scientific">Tanacetum cinerariifolium</name>
    <name type="common">Dalmatian daisy</name>
    <name type="synonym">Chrysanthemum cinerariifolium</name>
    <dbReference type="NCBI Taxonomy" id="118510"/>
    <lineage>
        <taxon>Eukaryota</taxon>
        <taxon>Viridiplantae</taxon>
        <taxon>Streptophyta</taxon>
        <taxon>Embryophyta</taxon>
        <taxon>Tracheophyta</taxon>
        <taxon>Spermatophyta</taxon>
        <taxon>Magnoliopsida</taxon>
        <taxon>eudicotyledons</taxon>
        <taxon>Gunneridae</taxon>
        <taxon>Pentapetalae</taxon>
        <taxon>asterids</taxon>
        <taxon>campanulids</taxon>
        <taxon>Asterales</taxon>
        <taxon>Asteraceae</taxon>
        <taxon>Asteroideae</taxon>
        <taxon>Anthemideae</taxon>
        <taxon>Anthemidinae</taxon>
        <taxon>Tanacetum</taxon>
    </lineage>
</organism>
<evidence type="ECO:0000313" key="6">
    <source>
        <dbReference type="EMBL" id="GFA63518.1"/>
    </source>
</evidence>
<dbReference type="AlphaFoldDB" id="A0A699JX73"/>
<evidence type="ECO:0000256" key="4">
    <source>
        <dbReference type="ARBA" id="ARBA00023180"/>
    </source>
</evidence>
<feature type="domain" description="Strictosidine synthase conserved region" evidence="5">
    <location>
        <begin position="89"/>
        <end position="171"/>
    </location>
</feature>
<evidence type="ECO:0000259" key="5">
    <source>
        <dbReference type="Pfam" id="PF03088"/>
    </source>
</evidence>
<dbReference type="PANTHER" id="PTHR10426:SF136">
    <property type="entry name" value="PROTEIN STRICTOSIDINE SYNTHASE-LIKE 9-LIKE"/>
    <property type="match status" value="1"/>
</dbReference>
<dbReference type="Pfam" id="PF03088">
    <property type="entry name" value="Str_synth"/>
    <property type="match status" value="1"/>
</dbReference>
<dbReference type="GO" id="GO:0005773">
    <property type="term" value="C:vacuole"/>
    <property type="evidence" value="ECO:0007669"/>
    <property type="project" value="UniProtKB-SubCell"/>
</dbReference>
<proteinExistence type="inferred from homology"/>
<dbReference type="InterPro" id="IPR018119">
    <property type="entry name" value="Strictosidine_synth_cons-reg"/>
</dbReference>